<evidence type="ECO:0000256" key="6">
    <source>
        <dbReference type="ARBA" id="ARBA00023136"/>
    </source>
</evidence>
<name>A0ABV4X5K2_9CYAN</name>
<dbReference type="Proteomes" id="UP001576774">
    <property type="component" value="Unassembled WGS sequence"/>
</dbReference>
<dbReference type="Pfam" id="PF01757">
    <property type="entry name" value="Acyl_transf_3"/>
    <property type="match status" value="1"/>
</dbReference>
<comment type="caution">
    <text evidence="9">The sequence shown here is derived from an EMBL/GenBank/DDBJ whole genome shotgun (WGS) entry which is preliminary data.</text>
</comment>
<dbReference type="PANTHER" id="PTHR40074:SF2">
    <property type="entry name" value="O-ACETYLTRANSFERASE WECH"/>
    <property type="match status" value="1"/>
</dbReference>
<keyword evidence="9" id="KW-0012">Acyltransferase</keyword>
<comment type="subcellular location">
    <subcellularLocation>
        <location evidence="1">Cell membrane</location>
        <topology evidence="1">Multi-pass membrane protein</topology>
    </subcellularLocation>
</comment>
<evidence type="ECO:0000313" key="9">
    <source>
        <dbReference type="EMBL" id="MFB2878035.1"/>
    </source>
</evidence>
<feature type="transmembrane region" description="Helical" evidence="7">
    <location>
        <begin position="319"/>
        <end position="340"/>
    </location>
</feature>
<keyword evidence="4 7" id="KW-0812">Transmembrane</keyword>
<reference evidence="9 10" key="1">
    <citation type="submission" date="2024-09" db="EMBL/GenBank/DDBJ databases">
        <title>Floridaenema gen nov. (Aerosakkonemataceae, Aerosakkonematales ord. nov., Cyanobacteria) from benthic tropical and subtropical fresh waters, with the description of four new species.</title>
        <authorList>
            <person name="Moretto J.A."/>
            <person name="Berthold D.E."/>
            <person name="Lefler F.W."/>
            <person name="Huang I.-S."/>
            <person name="Laughinghouse H. IV."/>
        </authorList>
    </citation>
    <scope>NUCLEOTIDE SEQUENCE [LARGE SCALE GENOMIC DNA]</scope>
    <source>
        <strain evidence="9 10">BLCC-F46</strain>
    </source>
</reference>
<evidence type="ECO:0000259" key="8">
    <source>
        <dbReference type="Pfam" id="PF01757"/>
    </source>
</evidence>
<keyword evidence="3" id="KW-1003">Cell membrane</keyword>
<dbReference type="EMBL" id="JBHFNQ010000109">
    <property type="protein sequence ID" value="MFB2878035.1"/>
    <property type="molecule type" value="Genomic_DNA"/>
</dbReference>
<feature type="transmembrane region" description="Helical" evidence="7">
    <location>
        <begin position="71"/>
        <end position="89"/>
    </location>
</feature>
<keyword evidence="10" id="KW-1185">Reference proteome</keyword>
<dbReference type="RefSeq" id="WP_413271121.1">
    <property type="nucleotide sequence ID" value="NZ_JBHFNQ010000109.1"/>
</dbReference>
<feature type="transmembrane region" description="Helical" evidence="7">
    <location>
        <begin position="186"/>
        <end position="208"/>
    </location>
</feature>
<evidence type="ECO:0000313" key="10">
    <source>
        <dbReference type="Proteomes" id="UP001576774"/>
    </source>
</evidence>
<feature type="transmembrane region" description="Helical" evidence="7">
    <location>
        <begin position="35"/>
        <end position="65"/>
    </location>
</feature>
<feature type="transmembrane region" description="Helical" evidence="7">
    <location>
        <begin position="266"/>
        <end position="284"/>
    </location>
</feature>
<feature type="transmembrane region" description="Helical" evidence="7">
    <location>
        <begin position="360"/>
        <end position="378"/>
    </location>
</feature>
<keyword evidence="9" id="KW-0808">Transferase</keyword>
<feature type="transmembrane region" description="Helical" evidence="7">
    <location>
        <begin position="228"/>
        <end position="246"/>
    </location>
</feature>
<organism evidence="9 10">
    <name type="scientific">Floridaenema aerugineum BLCC-F46</name>
    <dbReference type="NCBI Taxonomy" id="3153654"/>
    <lineage>
        <taxon>Bacteria</taxon>
        <taxon>Bacillati</taxon>
        <taxon>Cyanobacteriota</taxon>
        <taxon>Cyanophyceae</taxon>
        <taxon>Oscillatoriophycideae</taxon>
        <taxon>Aerosakkonematales</taxon>
        <taxon>Aerosakkonemataceae</taxon>
        <taxon>Floridanema</taxon>
        <taxon>Floridanema aerugineum</taxon>
    </lineage>
</organism>
<keyword evidence="5 7" id="KW-1133">Transmembrane helix</keyword>
<dbReference type="InterPro" id="IPR002656">
    <property type="entry name" value="Acyl_transf_3_dom"/>
</dbReference>
<feature type="transmembrane region" description="Helical" evidence="7">
    <location>
        <begin position="290"/>
        <end position="307"/>
    </location>
</feature>
<evidence type="ECO:0000256" key="2">
    <source>
        <dbReference type="ARBA" id="ARBA00007400"/>
    </source>
</evidence>
<gene>
    <name evidence="9" type="ORF">ACE1CC_14380</name>
</gene>
<dbReference type="PANTHER" id="PTHR40074">
    <property type="entry name" value="O-ACETYLTRANSFERASE WECH"/>
    <property type="match status" value="1"/>
</dbReference>
<feature type="transmembrane region" description="Helical" evidence="7">
    <location>
        <begin position="109"/>
        <end position="132"/>
    </location>
</feature>
<evidence type="ECO:0000256" key="7">
    <source>
        <dbReference type="SAM" id="Phobius"/>
    </source>
</evidence>
<protein>
    <submittedName>
        <fullName evidence="9">Acyltransferase family protein</fullName>
    </submittedName>
</protein>
<proteinExistence type="inferred from homology"/>
<keyword evidence="6 7" id="KW-0472">Membrane</keyword>
<evidence type="ECO:0000256" key="4">
    <source>
        <dbReference type="ARBA" id="ARBA00022692"/>
    </source>
</evidence>
<feature type="transmembrane region" description="Helical" evidence="7">
    <location>
        <begin position="152"/>
        <end position="174"/>
    </location>
</feature>
<evidence type="ECO:0000256" key="3">
    <source>
        <dbReference type="ARBA" id="ARBA00022475"/>
    </source>
</evidence>
<feature type="domain" description="Acyltransferase 3" evidence="8">
    <location>
        <begin position="31"/>
        <end position="376"/>
    </location>
</feature>
<evidence type="ECO:0000256" key="1">
    <source>
        <dbReference type="ARBA" id="ARBA00004651"/>
    </source>
</evidence>
<comment type="similarity">
    <text evidence="2">Belongs to the acyltransferase 3 family.</text>
</comment>
<evidence type="ECO:0000256" key="5">
    <source>
        <dbReference type="ARBA" id="ARBA00022989"/>
    </source>
</evidence>
<sequence length="388" mass="43511">MATPPANLELLQKTSESLAQQEAKKSNKNIEGFDFLRAIFSIAIVALKSNLFVVVEILVSGALAYALMAKVAYLAVPVFFQMSLFLLYLKSEKTSSLYLLKKRLPKLILLYGFWVGAKVLYDIFIKGNFTVINDATSSPGRLVEFIVSGGQSPFFFLFGLIFLTSLAGIIIAWFRKIRSNSVKLFISYGLLFVSCLLIFSLSVTEIVVSNLGGNSETGIVRSISSIAFWDYNLLCFLPYLFTALIVTQEFNEGKLKRWSDSIKLKLCLLLASFIFFLILELHLFEKLLHYSRLSLVFGSWLLLYLALLSPLKAPPAIKFLSSCSLGIYGFHVFFTDIVLSTIENNKFIKNIFQTVSGLEIAIGFVVVLACSIALTWLFKRIKGLRDFV</sequence>
<dbReference type="GO" id="GO:0016746">
    <property type="term" value="F:acyltransferase activity"/>
    <property type="evidence" value="ECO:0007669"/>
    <property type="project" value="UniProtKB-KW"/>
</dbReference>
<accession>A0ABV4X5K2</accession>